<evidence type="ECO:0000256" key="1">
    <source>
        <dbReference type="SAM" id="MobiDB-lite"/>
    </source>
</evidence>
<feature type="compositionally biased region" description="Low complexity" evidence="1">
    <location>
        <begin position="218"/>
        <end position="236"/>
    </location>
</feature>
<comment type="caution">
    <text evidence="2">The sequence shown here is derived from an EMBL/GenBank/DDBJ whole genome shotgun (WGS) entry which is preliminary data.</text>
</comment>
<organism evidence="2 3">
    <name type="scientific">Hypsizygus marmoreus</name>
    <name type="common">White beech mushroom</name>
    <name type="synonym">Agaricus marmoreus</name>
    <dbReference type="NCBI Taxonomy" id="39966"/>
    <lineage>
        <taxon>Eukaryota</taxon>
        <taxon>Fungi</taxon>
        <taxon>Dikarya</taxon>
        <taxon>Basidiomycota</taxon>
        <taxon>Agaricomycotina</taxon>
        <taxon>Agaricomycetes</taxon>
        <taxon>Agaricomycetidae</taxon>
        <taxon>Agaricales</taxon>
        <taxon>Tricholomatineae</taxon>
        <taxon>Lyophyllaceae</taxon>
        <taxon>Hypsizygus</taxon>
    </lineage>
</organism>
<dbReference type="OrthoDB" id="3063120at2759"/>
<proteinExistence type="predicted"/>
<name>A0A369JVT4_HYPMA</name>
<dbReference type="InParanoid" id="A0A369JVT4"/>
<evidence type="ECO:0000313" key="3">
    <source>
        <dbReference type="Proteomes" id="UP000076154"/>
    </source>
</evidence>
<dbReference type="EMBL" id="LUEZ02000040">
    <property type="protein sequence ID" value="RDB25898.1"/>
    <property type="molecule type" value="Genomic_DNA"/>
</dbReference>
<dbReference type="Proteomes" id="UP000076154">
    <property type="component" value="Unassembled WGS sequence"/>
</dbReference>
<sequence>MSGPKRFVFVFPTGAAYGQRQTRAGTYSSMPFTIGGRSRPVFPLNIECDTSENAQRCLDLIQPIADRFGSTNPENLVPLLSDSKQWNAVCSFMHDISDTFWAVLLGKRVGIFINRASVQGSLADVKETFRLCDRFSSFHGAFVSLITHRTELVDYIGPGIGEENRAAMSAHSFDGGLPPTSPNRVESRHTVHDELLSQIPMHREASTRTAPGHTGTQSPKSPFKAKPSASRKSASSGVHIKVMPVLNIQVQGLLTRFQSRMSLILAPGSGSLLQEQGIAGSPPSPSPLRNQPLRMDDPVSAEPSSYGFWFDLYLDKHGYGNRARNILEQRFEQSESESHFIEVLLSTVNITRGEASFLFQLMCHQPEGPREDA</sequence>
<protein>
    <submittedName>
        <fullName evidence="2">Uncharacterized protein</fullName>
    </submittedName>
</protein>
<dbReference type="AlphaFoldDB" id="A0A369JVT4"/>
<keyword evidence="3" id="KW-1185">Reference proteome</keyword>
<feature type="region of interest" description="Disordered" evidence="1">
    <location>
        <begin position="206"/>
        <end position="236"/>
    </location>
</feature>
<reference evidence="2" key="1">
    <citation type="submission" date="2018-04" db="EMBL/GenBank/DDBJ databases">
        <title>Whole genome sequencing of Hypsizygus marmoreus.</title>
        <authorList>
            <person name="Choi I.-G."/>
            <person name="Min B."/>
            <person name="Kim J.-G."/>
            <person name="Kim S."/>
            <person name="Oh Y.-L."/>
            <person name="Kong W.-S."/>
            <person name="Park H."/>
            <person name="Jeong J."/>
            <person name="Song E.-S."/>
        </authorList>
    </citation>
    <scope>NUCLEOTIDE SEQUENCE [LARGE SCALE GENOMIC DNA]</scope>
    <source>
        <strain evidence="2">51987-8</strain>
    </source>
</reference>
<gene>
    <name evidence="2" type="ORF">Hypma_006367</name>
</gene>
<accession>A0A369JVT4</accession>
<evidence type="ECO:0000313" key="2">
    <source>
        <dbReference type="EMBL" id="RDB25898.1"/>
    </source>
</evidence>